<dbReference type="EMBL" id="CAADFA010000204">
    <property type="protein sequence ID" value="VFJ57649.1"/>
    <property type="molecule type" value="Genomic_DNA"/>
</dbReference>
<dbReference type="SUPFAM" id="SSF56436">
    <property type="entry name" value="C-type lectin-like"/>
    <property type="match status" value="1"/>
</dbReference>
<dbReference type="InterPro" id="IPR042095">
    <property type="entry name" value="SUMF_sf"/>
</dbReference>
<dbReference type="InterPro" id="IPR051043">
    <property type="entry name" value="Sulfatase_Mod_Factor_Kinase"/>
</dbReference>
<dbReference type="EMBL" id="CAADEZ010000226">
    <property type="protein sequence ID" value="VFJ58833.1"/>
    <property type="molecule type" value="Genomic_DNA"/>
</dbReference>
<dbReference type="InterPro" id="IPR016187">
    <property type="entry name" value="CTDL_fold"/>
</dbReference>
<evidence type="ECO:0000313" key="3">
    <source>
        <dbReference type="EMBL" id="VFJ58833.1"/>
    </source>
</evidence>
<dbReference type="InterPro" id="IPR005532">
    <property type="entry name" value="SUMF_dom"/>
</dbReference>
<feature type="domain" description="Sulfatase-modifying factor enzyme-like" evidence="1">
    <location>
        <begin position="475"/>
        <end position="709"/>
    </location>
</feature>
<evidence type="ECO:0000313" key="4">
    <source>
        <dbReference type="EMBL" id="VFK11836.1"/>
    </source>
</evidence>
<organism evidence="3">
    <name type="scientific">Candidatus Kentrum sp. FM</name>
    <dbReference type="NCBI Taxonomy" id="2126340"/>
    <lineage>
        <taxon>Bacteria</taxon>
        <taxon>Pseudomonadati</taxon>
        <taxon>Pseudomonadota</taxon>
        <taxon>Gammaproteobacteria</taxon>
        <taxon>Candidatus Kentrum</taxon>
    </lineage>
</organism>
<dbReference type="EMBL" id="CAADFL010000210">
    <property type="protein sequence ID" value="VFK11836.1"/>
    <property type="molecule type" value="Genomic_DNA"/>
</dbReference>
<dbReference type="GO" id="GO:0120147">
    <property type="term" value="F:formylglycine-generating oxidase activity"/>
    <property type="evidence" value="ECO:0007669"/>
    <property type="project" value="TreeGrafter"/>
</dbReference>
<dbReference type="PANTHER" id="PTHR23150:SF35">
    <property type="entry name" value="BLL6746 PROTEIN"/>
    <property type="match status" value="1"/>
</dbReference>
<dbReference type="Pfam" id="PF03781">
    <property type="entry name" value="FGE-sulfatase"/>
    <property type="match status" value="1"/>
</dbReference>
<protein>
    <submittedName>
        <fullName evidence="3">Formylglycine-generating enzyme, required for sulfatase activity, contains SUMF1/FGE domain</fullName>
    </submittedName>
</protein>
<dbReference type="AlphaFoldDB" id="A0A450SXZ2"/>
<dbReference type="Gene3D" id="3.90.1580.10">
    <property type="entry name" value="paralog of FGE (formylglycine-generating enzyme)"/>
    <property type="match status" value="1"/>
</dbReference>
<evidence type="ECO:0000313" key="2">
    <source>
        <dbReference type="EMBL" id="VFJ57649.1"/>
    </source>
</evidence>
<accession>A0A450SXZ2</accession>
<sequence>MAKSTTSFLSIASLPKLVKGLSPLAKRRIGKGRDKRSEELRRMGDTFGSPFELARYYVEPYCQDFNPAEHGEDNHPALATRAPVFATIDSFLREDYPLLANGSRQMFLLSDAGMGKTSLLMMIKLNQLMAFWPSGFDCLLLELGADTLKIVESHPNKANTVLLLDALDEDPLAWGGIEERVLALLAATTRYHRVLISCRTRFLPDTEPDPFGHPTRVRMGNFTCPVKFLSLFDDDQVAGYLAKRFPNRRRDKLRLRDNPTHQRADRLLKGMHSLRFRPLLLAYIDYITEAETRQWTPYTLYEALVGGWLGREERNLRRQLAHPPGRKTLWRICATVAFSLQQRDERLLSRAELDRLIRRFPAVANLKRFGVEGRSLLNRNTDGDLCFSHYSIQEFLVAHALVNGFVDPREASSRKSLQDGRIRVTDQLLAFLSASGKKDLDVDFALVRLDSQESFNRPIPGFHFYDRLSDGRPGPRMQWIPAGAFLMGSREEETQSEYDSDERPQHRVGFRAPFALGTYPVTFAEYDRFCVATDRKKPHDEGWGRGKRPVIDVSWQDAQDYCAWLSKQTGHDYYLPSEAQWEYAARAGTRTEYWWGDEIGSNRANCADCGSHWDDRQTAPVGSFAPNPFGLYETTGNVWEWTADCWHDNYRGAPVDGSPWLEGNGSRDCSRRVLRGGSWVSVPWRLRSAYRNRSDPDEAGSFFGFRLARRL</sequence>
<reference evidence="3" key="1">
    <citation type="submission" date="2019-02" db="EMBL/GenBank/DDBJ databases">
        <authorList>
            <person name="Gruber-Vodicka R. H."/>
            <person name="Seah K. B. B."/>
        </authorList>
    </citation>
    <scope>NUCLEOTIDE SEQUENCE</scope>
    <source>
        <strain evidence="3">BECK_BZ163</strain>
        <strain evidence="4">BECK_BZ164</strain>
        <strain evidence="2">BECK_BZ165</strain>
    </source>
</reference>
<name>A0A450SXZ2_9GAMM</name>
<evidence type="ECO:0000259" key="1">
    <source>
        <dbReference type="Pfam" id="PF03781"/>
    </source>
</evidence>
<dbReference type="PANTHER" id="PTHR23150">
    <property type="entry name" value="SULFATASE MODIFYING FACTOR 1, 2"/>
    <property type="match status" value="1"/>
</dbReference>
<gene>
    <name evidence="3" type="ORF">BECKFM1743A_GA0114220_102262</name>
    <name evidence="4" type="ORF">BECKFM1743B_GA0114221_102102</name>
    <name evidence="2" type="ORF">BECKFM1743C_GA0114222_102042</name>
</gene>
<proteinExistence type="predicted"/>